<dbReference type="Proteomes" id="UP000027138">
    <property type="component" value="Unassembled WGS sequence"/>
</dbReference>
<dbReference type="SUPFAM" id="SSF53383">
    <property type="entry name" value="PLP-dependent transferases"/>
    <property type="match status" value="1"/>
</dbReference>
<evidence type="ECO:0000256" key="4">
    <source>
        <dbReference type="ARBA" id="ARBA00022898"/>
    </source>
</evidence>
<protein>
    <recommendedName>
        <fullName evidence="5">Aminotransferase class I/classII large domain-containing protein</fullName>
    </recommendedName>
</protein>
<dbReference type="OrthoDB" id="7042322at2759"/>
<organism evidence="6 7">
    <name type="scientific">Jatropha curcas</name>
    <name type="common">Barbados nut</name>
    <dbReference type="NCBI Taxonomy" id="180498"/>
    <lineage>
        <taxon>Eukaryota</taxon>
        <taxon>Viridiplantae</taxon>
        <taxon>Streptophyta</taxon>
        <taxon>Embryophyta</taxon>
        <taxon>Tracheophyta</taxon>
        <taxon>Spermatophyta</taxon>
        <taxon>Magnoliopsida</taxon>
        <taxon>eudicotyledons</taxon>
        <taxon>Gunneridae</taxon>
        <taxon>Pentapetalae</taxon>
        <taxon>rosids</taxon>
        <taxon>fabids</taxon>
        <taxon>Malpighiales</taxon>
        <taxon>Euphorbiaceae</taxon>
        <taxon>Crotonoideae</taxon>
        <taxon>Jatropheae</taxon>
        <taxon>Jatropha</taxon>
    </lineage>
</organism>
<dbReference type="STRING" id="180498.A0A067L094"/>
<dbReference type="InterPro" id="IPR019942">
    <property type="entry name" value="DapL/ALD1"/>
</dbReference>
<dbReference type="InterPro" id="IPR004839">
    <property type="entry name" value="Aminotransferase_I/II_large"/>
</dbReference>
<dbReference type="GO" id="GO:0008483">
    <property type="term" value="F:transaminase activity"/>
    <property type="evidence" value="ECO:0007669"/>
    <property type="project" value="UniProtKB-KW"/>
</dbReference>
<accession>A0A067L094</accession>
<reference evidence="6 7" key="1">
    <citation type="journal article" date="2014" name="PLoS ONE">
        <title>Global Analysis of Gene Expression Profiles in Physic Nut (Jatropha curcas L.) Seedlings Exposed to Salt Stress.</title>
        <authorList>
            <person name="Zhang L."/>
            <person name="Zhang C."/>
            <person name="Wu P."/>
            <person name="Chen Y."/>
            <person name="Li M."/>
            <person name="Jiang H."/>
            <person name="Wu G."/>
        </authorList>
    </citation>
    <scope>NUCLEOTIDE SEQUENCE [LARGE SCALE GENOMIC DNA]</scope>
    <source>
        <strain evidence="7">cv. GZQX0401</strain>
        <tissue evidence="6">Young leaves</tissue>
    </source>
</reference>
<sequence length="203" mass="22176">MAEHARALSTVEGYRGYGAEQGNKALRKAIAETFYKDVQVKDAEIFISDGSQCDIARLQVAIEISSFSKFAGFTGVRLVINDFNRVVCTCFNGASNIAQAGGLACLSSEGFMAVHSMVKYYMENAKLLLDTLAFIGPKAYGGENAPYVWVHFPGSKSWDLFDEILDKTNIITVPGSGFGPRGEEFLRISAFGHRNYPGSFKEA</sequence>
<dbReference type="EMBL" id="KK914373">
    <property type="protein sequence ID" value="KDP37915.1"/>
    <property type="molecule type" value="Genomic_DNA"/>
</dbReference>
<feature type="domain" description="Aminotransferase class I/classII large" evidence="5">
    <location>
        <begin position="62"/>
        <end position="190"/>
    </location>
</feature>
<dbReference type="AlphaFoldDB" id="A0A067L094"/>
<name>A0A067L094_JATCU</name>
<evidence type="ECO:0000256" key="1">
    <source>
        <dbReference type="ARBA" id="ARBA00001933"/>
    </source>
</evidence>
<evidence type="ECO:0000259" key="5">
    <source>
        <dbReference type="Pfam" id="PF00155"/>
    </source>
</evidence>
<proteinExistence type="predicted"/>
<evidence type="ECO:0000313" key="6">
    <source>
        <dbReference type="EMBL" id="KDP37915.1"/>
    </source>
</evidence>
<dbReference type="CDD" id="cd00609">
    <property type="entry name" value="AAT_like"/>
    <property type="match status" value="1"/>
</dbReference>
<gene>
    <name evidence="6" type="ORF">JCGZ_05354</name>
</gene>
<dbReference type="PANTHER" id="PTHR43144">
    <property type="entry name" value="AMINOTRANSFERASE"/>
    <property type="match status" value="1"/>
</dbReference>
<comment type="cofactor">
    <cofactor evidence="1">
        <name>pyridoxal 5'-phosphate</name>
        <dbReference type="ChEBI" id="CHEBI:597326"/>
    </cofactor>
</comment>
<dbReference type="InterPro" id="IPR015424">
    <property type="entry name" value="PyrdxlP-dep_Trfase"/>
</dbReference>
<keyword evidence="2" id="KW-0032">Aminotransferase</keyword>
<dbReference type="Pfam" id="PF00155">
    <property type="entry name" value="Aminotran_1_2"/>
    <property type="match status" value="1"/>
</dbReference>
<keyword evidence="3" id="KW-0808">Transferase</keyword>
<dbReference type="InterPro" id="IPR015422">
    <property type="entry name" value="PyrdxlP-dep_Trfase_small"/>
</dbReference>
<dbReference type="InterPro" id="IPR015421">
    <property type="entry name" value="PyrdxlP-dep_Trfase_major"/>
</dbReference>
<evidence type="ECO:0000256" key="3">
    <source>
        <dbReference type="ARBA" id="ARBA00022679"/>
    </source>
</evidence>
<dbReference type="Gene3D" id="3.40.640.10">
    <property type="entry name" value="Type I PLP-dependent aspartate aminotransferase-like (Major domain)"/>
    <property type="match status" value="2"/>
</dbReference>
<dbReference type="Gene3D" id="3.90.1150.10">
    <property type="entry name" value="Aspartate Aminotransferase, domain 1"/>
    <property type="match status" value="1"/>
</dbReference>
<evidence type="ECO:0000256" key="2">
    <source>
        <dbReference type="ARBA" id="ARBA00022576"/>
    </source>
</evidence>
<dbReference type="GO" id="GO:0030170">
    <property type="term" value="F:pyridoxal phosphate binding"/>
    <property type="evidence" value="ECO:0007669"/>
    <property type="project" value="InterPro"/>
</dbReference>
<keyword evidence="4" id="KW-0663">Pyridoxal phosphate</keyword>
<evidence type="ECO:0000313" key="7">
    <source>
        <dbReference type="Proteomes" id="UP000027138"/>
    </source>
</evidence>
<keyword evidence="7" id="KW-1185">Reference proteome</keyword>